<dbReference type="AlphaFoldDB" id="A0A8H5XE70"/>
<dbReference type="SUPFAM" id="SSF48403">
    <property type="entry name" value="Ankyrin repeat"/>
    <property type="match status" value="1"/>
</dbReference>
<keyword evidence="1" id="KW-0677">Repeat</keyword>
<dbReference type="Pfam" id="PF12796">
    <property type="entry name" value="Ank_2"/>
    <property type="match status" value="1"/>
</dbReference>
<keyword evidence="2 3" id="KW-0040">ANK repeat</keyword>
<dbReference type="PRINTS" id="PR01415">
    <property type="entry name" value="ANKYRIN"/>
</dbReference>
<dbReference type="Gene3D" id="1.25.40.20">
    <property type="entry name" value="Ankyrin repeat-containing domain"/>
    <property type="match status" value="2"/>
</dbReference>
<dbReference type="SMART" id="SM00248">
    <property type="entry name" value="ANK"/>
    <property type="match status" value="5"/>
</dbReference>
<reference evidence="4 5" key="1">
    <citation type="submission" date="2020-05" db="EMBL/GenBank/DDBJ databases">
        <title>Identification and distribution of gene clusters putatively required for synthesis of sphingolipid metabolism inhibitors in phylogenetically diverse species of the filamentous fungus Fusarium.</title>
        <authorList>
            <person name="Kim H.-S."/>
            <person name="Busman M."/>
            <person name="Brown D.W."/>
            <person name="Divon H."/>
            <person name="Uhlig S."/>
            <person name="Proctor R.H."/>
        </authorList>
    </citation>
    <scope>NUCLEOTIDE SEQUENCE [LARGE SCALE GENOMIC DNA]</scope>
    <source>
        <strain evidence="4 5">NRRL 25311</strain>
    </source>
</reference>
<feature type="repeat" description="ANK" evidence="3">
    <location>
        <begin position="410"/>
        <end position="437"/>
    </location>
</feature>
<feature type="repeat" description="ANK" evidence="3">
    <location>
        <begin position="376"/>
        <end position="408"/>
    </location>
</feature>
<dbReference type="PROSITE" id="PS50088">
    <property type="entry name" value="ANK_REPEAT"/>
    <property type="match status" value="5"/>
</dbReference>
<evidence type="ECO:0000313" key="4">
    <source>
        <dbReference type="EMBL" id="KAF5692048.1"/>
    </source>
</evidence>
<sequence>MNRHKPYLDDFSSSEKKDDYWLTWEDAACATESAMTQLNRIAYPPLPEVVKIKARLKSNWPETLRRLSGVRCPFCTEELVLRIPEDDIMEFWIHHINEHTEPYPCLYPECAKAVKSFVHREDWVQHMESMHSQKWLQRVHTRSWYCDIGHESPMVFEFEHQWRSHILQPHPEYLKAPDPRTLGAYSARKQKNFHQDEFACPLCEQIPEEAQKMLETGQDEPGQVRTLVLNHVASELKSLSMVAVPSFDEVAYKTFDYDLNPVALKSATHVDFQDGTDRTALSFAAQAGDVEAIGKLFDRQADVELADTDGQTPLFWAAREGHEGAVKCLVNHGARKEAKDEPYGGTALSWAAANGHTGVAQILRMQGADLNAADDMNYTPLSLAASAANEDVLRLLLDASPDLETRDHETLRTPLHWATFRNRPDSVELLLQHGADI</sequence>
<dbReference type="PANTHER" id="PTHR24171:SF9">
    <property type="entry name" value="ANKYRIN REPEAT DOMAIN-CONTAINING PROTEIN 39"/>
    <property type="match status" value="1"/>
</dbReference>
<comment type="caution">
    <text evidence="4">The sequence shown here is derived from an EMBL/GenBank/DDBJ whole genome shotgun (WGS) entry which is preliminary data.</text>
</comment>
<feature type="repeat" description="ANK" evidence="3">
    <location>
        <begin position="343"/>
        <end position="375"/>
    </location>
</feature>
<accession>A0A8H5XE70</accession>
<dbReference type="Pfam" id="PF00023">
    <property type="entry name" value="Ank"/>
    <property type="match status" value="2"/>
</dbReference>
<feature type="repeat" description="ANK" evidence="3">
    <location>
        <begin position="309"/>
        <end position="341"/>
    </location>
</feature>
<organism evidence="4 5">
    <name type="scientific">Fusarium denticulatum</name>
    <dbReference type="NCBI Taxonomy" id="48507"/>
    <lineage>
        <taxon>Eukaryota</taxon>
        <taxon>Fungi</taxon>
        <taxon>Dikarya</taxon>
        <taxon>Ascomycota</taxon>
        <taxon>Pezizomycotina</taxon>
        <taxon>Sordariomycetes</taxon>
        <taxon>Hypocreomycetidae</taxon>
        <taxon>Hypocreales</taxon>
        <taxon>Nectriaceae</taxon>
        <taxon>Fusarium</taxon>
        <taxon>Fusarium fujikuroi species complex</taxon>
    </lineage>
</organism>
<dbReference type="InterPro" id="IPR002110">
    <property type="entry name" value="Ankyrin_rpt"/>
</dbReference>
<evidence type="ECO:0000256" key="1">
    <source>
        <dbReference type="ARBA" id="ARBA00022737"/>
    </source>
</evidence>
<proteinExistence type="predicted"/>
<evidence type="ECO:0000256" key="2">
    <source>
        <dbReference type="ARBA" id="ARBA00023043"/>
    </source>
</evidence>
<evidence type="ECO:0000256" key="3">
    <source>
        <dbReference type="PROSITE-ProRule" id="PRU00023"/>
    </source>
</evidence>
<name>A0A8H5XE70_9HYPO</name>
<protein>
    <submittedName>
        <fullName evidence="4">Ankyrin repeat</fullName>
    </submittedName>
</protein>
<dbReference type="Proteomes" id="UP000562682">
    <property type="component" value="Unassembled WGS sequence"/>
</dbReference>
<keyword evidence="5" id="KW-1185">Reference proteome</keyword>
<dbReference type="PANTHER" id="PTHR24171">
    <property type="entry name" value="ANKYRIN REPEAT DOMAIN-CONTAINING PROTEIN 39-RELATED"/>
    <property type="match status" value="1"/>
</dbReference>
<gene>
    <name evidence="4" type="ORF">FDENT_3068</name>
</gene>
<dbReference type="EMBL" id="JAAOAK010000071">
    <property type="protein sequence ID" value="KAF5692048.1"/>
    <property type="molecule type" value="Genomic_DNA"/>
</dbReference>
<dbReference type="PROSITE" id="PS50297">
    <property type="entry name" value="ANK_REP_REGION"/>
    <property type="match status" value="4"/>
</dbReference>
<dbReference type="InterPro" id="IPR036770">
    <property type="entry name" value="Ankyrin_rpt-contain_sf"/>
</dbReference>
<feature type="repeat" description="ANK" evidence="3">
    <location>
        <begin position="276"/>
        <end position="308"/>
    </location>
</feature>
<evidence type="ECO:0000313" key="5">
    <source>
        <dbReference type="Proteomes" id="UP000562682"/>
    </source>
</evidence>